<comment type="caution">
    <text evidence="2">The sequence shown here is derived from an EMBL/GenBank/DDBJ whole genome shotgun (WGS) entry which is preliminary data.</text>
</comment>
<feature type="region of interest" description="Disordered" evidence="1">
    <location>
        <begin position="904"/>
        <end position="965"/>
    </location>
</feature>
<dbReference type="PANTHER" id="PTHR35668:SF1">
    <property type="entry name" value="PROTEIN SHORTAGE IN CHIASMATA 1 ORTHOLOG"/>
    <property type="match status" value="1"/>
</dbReference>
<organism evidence="2 3">
    <name type="scientific">Pomacea canaliculata</name>
    <name type="common">Golden apple snail</name>
    <dbReference type="NCBI Taxonomy" id="400727"/>
    <lineage>
        <taxon>Eukaryota</taxon>
        <taxon>Metazoa</taxon>
        <taxon>Spiralia</taxon>
        <taxon>Lophotrochozoa</taxon>
        <taxon>Mollusca</taxon>
        <taxon>Gastropoda</taxon>
        <taxon>Caenogastropoda</taxon>
        <taxon>Architaenioglossa</taxon>
        <taxon>Ampullarioidea</taxon>
        <taxon>Ampullariidae</taxon>
        <taxon>Pomacea</taxon>
    </lineage>
</organism>
<dbReference type="EMBL" id="PZQS01000010">
    <property type="protein sequence ID" value="PVD23075.1"/>
    <property type="molecule type" value="Genomic_DNA"/>
</dbReference>
<dbReference type="InterPro" id="IPR039991">
    <property type="entry name" value="SHOC1"/>
</dbReference>
<dbReference type="Proteomes" id="UP000245119">
    <property type="component" value="Linkage Group LG10"/>
</dbReference>
<feature type="region of interest" description="Disordered" evidence="1">
    <location>
        <begin position="1003"/>
        <end position="1022"/>
    </location>
</feature>
<dbReference type="PANTHER" id="PTHR35668">
    <property type="entry name" value="PROTEIN SHORTAGE IN CHIASMATA 1 ORTHOLOG"/>
    <property type="match status" value="1"/>
</dbReference>
<proteinExistence type="predicted"/>
<feature type="compositionally biased region" description="Basic and acidic residues" evidence="1">
    <location>
        <begin position="910"/>
        <end position="919"/>
    </location>
</feature>
<dbReference type="Pfam" id="PF17825">
    <property type="entry name" value="DUF5587"/>
    <property type="match status" value="1"/>
</dbReference>
<dbReference type="GO" id="GO:0000712">
    <property type="term" value="P:resolution of meiotic recombination intermediates"/>
    <property type="evidence" value="ECO:0007669"/>
    <property type="project" value="InterPro"/>
</dbReference>
<dbReference type="STRING" id="400727.A0A2T7NPH2"/>
<evidence type="ECO:0000313" key="2">
    <source>
        <dbReference type="EMBL" id="PVD23075.1"/>
    </source>
</evidence>
<protein>
    <submittedName>
        <fullName evidence="2">Uncharacterized protein</fullName>
    </submittedName>
</protein>
<dbReference type="GO" id="GO:0000794">
    <property type="term" value="C:condensed nuclear chromosome"/>
    <property type="evidence" value="ECO:0007669"/>
    <property type="project" value="InterPro"/>
</dbReference>
<accession>A0A2T7NPH2</accession>
<feature type="region of interest" description="Disordered" evidence="1">
    <location>
        <begin position="822"/>
        <end position="841"/>
    </location>
</feature>
<dbReference type="GO" id="GO:0003697">
    <property type="term" value="F:single-stranded DNA binding"/>
    <property type="evidence" value="ECO:0007669"/>
    <property type="project" value="TreeGrafter"/>
</dbReference>
<dbReference type="GO" id="GO:0016887">
    <property type="term" value="F:ATP hydrolysis activity"/>
    <property type="evidence" value="ECO:0007669"/>
    <property type="project" value="InterPro"/>
</dbReference>
<name>A0A2T7NPH2_POMCA</name>
<sequence>MLRFLGKDFYEAIFEKQKKRREEALLTVSDHPCCPFYHSTDSKVLSHHKTNLQQLLNELTEKNVLEEEKNMNFDYNDTNSRSAMFPEKLEWGTVWKIINGELTEVVPSSNPDSFCSSCSDEIQTPADLAPNIFTKEPLIDEELMSSYEGTARQLEEPILQDMPKHSSTLSEAMQQVLQLTSFENPLFVSSKVSERDVFGKEDQQFEDGANVEYKRNFALLDNKLKIIPDQKFIMLEKSLNIFLPIPAIDENEDYKDKSKPDVSSIMKTQAKSDLIENLLTSPVKKDDIKTFVDVNGSPENVPTQKAAELESPMELPVSHSSLQLTDKYYKATASNLKEWSPDLLRLKSPFLSTEEKVKLEKLIRHDEEYVRDILLMKLKEPDTSQHLEIKDKQNVIGNALLVACQHDVASGLGKIKNAGNKSDGGRLDGLRKEMPSGFWCLITWKITAVTELLSSADIVIEYEASKDSDLYKKCLTANIPYVGISMDPVTTQCGQYLSTIIIMGKQIAESLEDLVLEPEAHHHDVHMGQLAFSSLLTCWDWVPDSIEEGDQTCLSSDTFTVIGSETVTAFQDLLHLLETRHNILVLARDYQTIKGIHFADILLDFIKGVVLLDVNQLSKDGAFENLIVRMAGIGLHLSQVWILLYNLSNNTFQNCQMFEEGVFKQVAQLQGLLANLSKAAADFHTLYKVIFCSSVSQLAATIHKLTKFSRNMDCGDGTTGKHLTSFLSHEMSSEEKFLIGIPCLNSFSAQLLLSRATVGQLMVRSLNELVQLAPELPTNIIKNMHKVLTMDNGLKLRLNGSDNTAERARTYCASYKSQLTKSTGTDITSPPPKLCCPSSRNPMHMIPNKIMPNKMDHRQGQSFTQESIAAAHNLLHGSSQDFFRDRQKLSGFWGYPHRVSIGLAQPLRRNTPDERKNEPQESAQTTSPSQHESQQQQNSSPPIDITDIDSAGNRKINKKKPGYVPMKKLKKWSHQCASLEASDPGANGADNDHLMAKRKPQEARLTYQPVPGAGGQTKLVFH</sequence>
<evidence type="ECO:0000313" key="3">
    <source>
        <dbReference type="Proteomes" id="UP000245119"/>
    </source>
</evidence>
<dbReference type="AlphaFoldDB" id="A0A2T7NPH2"/>
<keyword evidence="3" id="KW-1185">Reference proteome</keyword>
<feature type="compositionally biased region" description="Basic residues" evidence="1">
    <location>
        <begin position="955"/>
        <end position="965"/>
    </location>
</feature>
<feature type="compositionally biased region" description="Low complexity" evidence="1">
    <location>
        <begin position="927"/>
        <end position="942"/>
    </location>
</feature>
<evidence type="ECO:0000256" key="1">
    <source>
        <dbReference type="SAM" id="MobiDB-lite"/>
    </source>
</evidence>
<gene>
    <name evidence="2" type="ORF">C0Q70_16337</name>
</gene>
<reference evidence="2 3" key="1">
    <citation type="submission" date="2018-04" db="EMBL/GenBank/DDBJ databases">
        <title>The genome of golden apple snail Pomacea canaliculata provides insight into stress tolerance and invasive adaptation.</title>
        <authorList>
            <person name="Liu C."/>
            <person name="Liu B."/>
            <person name="Ren Y."/>
            <person name="Zhang Y."/>
            <person name="Wang H."/>
            <person name="Li S."/>
            <person name="Jiang F."/>
            <person name="Yin L."/>
            <person name="Zhang G."/>
            <person name="Qian W."/>
            <person name="Fan W."/>
        </authorList>
    </citation>
    <scope>NUCLEOTIDE SEQUENCE [LARGE SCALE GENOMIC DNA]</scope>
    <source>
        <strain evidence="2">SZHN2017</strain>
        <tissue evidence="2">Muscle</tissue>
    </source>
</reference>